<protein>
    <submittedName>
        <fullName evidence="1">DUF2171 domain-containing protein</fullName>
    </submittedName>
</protein>
<dbReference type="RefSeq" id="WP_115692815.1">
    <property type="nucleotide sequence ID" value="NZ_CP031417.1"/>
</dbReference>
<evidence type="ECO:0000313" key="1">
    <source>
        <dbReference type="EMBL" id="AXK82436.1"/>
    </source>
</evidence>
<name>A0A345ZZT9_9HYPH</name>
<dbReference type="KEGG" id="ptaw:DW352_19080"/>
<sequence length="77" mass="8468">MVNTQQIKEHMEVCGSDGAHVGTVDHLDGARIKLTKDDPKSGGKHHLIPVDWVDEIDEKVHLKKSAKDAMAQWQAAA</sequence>
<evidence type="ECO:0000313" key="2">
    <source>
        <dbReference type="Proteomes" id="UP000254889"/>
    </source>
</evidence>
<organism evidence="1 2">
    <name type="scientific">Pseudolabrys taiwanensis</name>
    <dbReference type="NCBI Taxonomy" id="331696"/>
    <lineage>
        <taxon>Bacteria</taxon>
        <taxon>Pseudomonadati</taxon>
        <taxon>Pseudomonadota</taxon>
        <taxon>Alphaproteobacteria</taxon>
        <taxon>Hyphomicrobiales</taxon>
        <taxon>Xanthobacteraceae</taxon>
        <taxon>Pseudolabrys</taxon>
    </lineage>
</organism>
<proteinExistence type="predicted"/>
<dbReference type="Proteomes" id="UP000254889">
    <property type="component" value="Chromosome"/>
</dbReference>
<dbReference type="EMBL" id="CP031417">
    <property type="protein sequence ID" value="AXK82436.1"/>
    <property type="molecule type" value="Genomic_DNA"/>
</dbReference>
<dbReference type="InterPro" id="IPR018684">
    <property type="entry name" value="DUF2171"/>
</dbReference>
<keyword evidence="2" id="KW-1185">Reference proteome</keyword>
<accession>A0A345ZZT9</accession>
<dbReference type="AlphaFoldDB" id="A0A345ZZT9"/>
<reference evidence="1 2" key="1">
    <citation type="submission" date="2018-07" db="EMBL/GenBank/DDBJ databases">
        <authorList>
            <person name="Quirk P.G."/>
            <person name="Krulwich T.A."/>
        </authorList>
    </citation>
    <scope>NUCLEOTIDE SEQUENCE [LARGE SCALE GENOMIC DNA]</scope>
    <source>
        <strain evidence="1 2">CC-BB4</strain>
    </source>
</reference>
<dbReference type="OrthoDB" id="9803697at2"/>
<gene>
    <name evidence="1" type="ORF">DW352_19080</name>
</gene>
<dbReference type="Pfam" id="PF09939">
    <property type="entry name" value="DUF2171"/>
    <property type="match status" value="1"/>
</dbReference>